<dbReference type="Proteomes" id="UP000295375">
    <property type="component" value="Unassembled WGS sequence"/>
</dbReference>
<gene>
    <name evidence="2" type="ORF">EV696_11247</name>
</gene>
<dbReference type="CDD" id="cd01822">
    <property type="entry name" value="Lysophospholipase_L1_like"/>
    <property type="match status" value="1"/>
</dbReference>
<protein>
    <submittedName>
        <fullName evidence="2">Acyl-CoA thioesterase-1</fullName>
    </submittedName>
</protein>
<dbReference type="GO" id="GO:0004622">
    <property type="term" value="F:phosphatidylcholine lysophospholipase activity"/>
    <property type="evidence" value="ECO:0007669"/>
    <property type="project" value="TreeGrafter"/>
</dbReference>
<dbReference type="PROSITE" id="PS01098">
    <property type="entry name" value="LIPASE_GDSL_SER"/>
    <property type="match status" value="1"/>
</dbReference>
<dbReference type="InterPro" id="IPR036514">
    <property type="entry name" value="SGNH_hydro_sf"/>
</dbReference>
<dbReference type="SUPFAM" id="SSF52266">
    <property type="entry name" value="SGNH hydrolase"/>
    <property type="match status" value="1"/>
</dbReference>
<comment type="caution">
    <text evidence="2">The sequence shown here is derived from an EMBL/GenBank/DDBJ whole genome shotgun (WGS) entry which is preliminary data.</text>
</comment>
<accession>A0A4R6UJT4</accession>
<organism evidence="2 3">
    <name type="scientific">Permianibacter aggregans</name>
    <dbReference type="NCBI Taxonomy" id="1510150"/>
    <lineage>
        <taxon>Bacteria</taxon>
        <taxon>Pseudomonadati</taxon>
        <taxon>Pseudomonadota</taxon>
        <taxon>Gammaproteobacteria</taxon>
        <taxon>Pseudomonadales</taxon>
        <taxon>Pseudomonadaceae</taxon>
        <taxon>Permianibacter</taxon>
    </lineage>
</organism>
<evidence type="ECO:0000313" key="2">
    <source>
        <dbReference type="EMBL" id="TDQ46792.1"/>
    </source>
</evidence>
<keyword evidence="3" id="KW-1185">Reference proteome</keyword>
<dbReference type="RefSeq" id="WP_198325235.1">
    <property type="nucleotide sequence ID" value="NZ_CP037953.1"/>
</dbReference>
<dbReference type="InterPro" id="IPR013830">
    <property type="entry name" value="SGNH_hydro"/>
</dbReference>
<dbReference type="Gene3D" id="3.40.50.1110">
    <property type="entry name" value="SGNH hydrolase"/>
    <property type="match status" value="1"/>
</dbReference>
<dbReference type="AlphaFoldDB" id="A0A4R6UJT4"/>
<feature type="domain" description="SGNH hydrolase-type esterase" evidence="1">
    <location>
        <begin position="37"/>
        <end position="195"/>
    </location>
</feature>
<dbReference type="InterPro" id="IPR008265">
    <property type="entry name" value="Lipase_GDSL_AS"/>
</dbReference>
<reference evidence="2 3" key="1">
    <citation type="submission" date="2019-03" db="EMBL/GenBank/DDBJ databases">
        <title>Genomic Encyclopedia of Type Strains, Phase IV (KMG-IV): sequencing the most valuable type-strain genomes for metagenomic binning, comparative biology and taxonomic classification.</title>
        <authorList>
            <person name="Goeker M."/>
        </authorList>
    </citation>
    <scope>NUCLEOTIDE SEQUENCE [LARGE SCALE GENOMIC DNA]</scope>
    <source>
        <strain evidence="2 3">DSM 103792</strain>
    </source>
</reference>
<dbReference type="InterPro" id="IPR051532">
    <property type="entry name" value="Ester_Hydrolysis_Enzymes"/>
</dbReference>
<dbReference type="Pfam" id="PF13472">
    <property type="entry name" value="Lipase_GDSL_2"/>
    <property type="match status" value="1"/>
</dbReference>
<evidence type="ECO:0000313" key="3">
    <source>
        <dbReference type="Proteomes" id="UP000295375"/>
    </source>
</evidence>
<name>A0A4R6UJT4_9GAMM</name>
<evidence type="ECO:0000259" key="1">
    <source>
        <dbReference type="Pfam" id="PF13472"/>
    </source>
</evidence>
<dbReference type="PANTHER" id="PTHR30383:SF24">
    <property type="entry name" value="THIOESTERASE 1_PROTEASE 1_LYSOPHOSPHOLIPASE L1"/>
    <property type="match status" value="1"/>
</dbReference>
<sequence length="216" mass="23763">MRANVPNRFLIALRQLGLMILLFGAAVVHAAEQKIMVLGDSLSAGYGIDPEQGWVILLDQKLRKQYPGWQVINNSISGDTTGNGLARIDGSLALHKPSIVIIELGGNDALRGMPLPLIKQQLRELVERAEKTGAEVYLMEMRIPPNMGKRYTDQFTALYSEVAAETSATLIPFFLNEIAVDKAMMQADGIHPTAQAQPLMMKLVLEALEPKLKNKT</sequence>
<dbReference type="PANTHER" id="PTHR30383">
    <property type="entry name" value="THIOESTERASE 1/PROTEASE 1/LYSOPHOSPHOLIPASE L1"/>
    <property type="match status" value="1"/>
</dbReference>
<dbReference type="EMBL" id="SNYM01000012">
    <property type="protein sequence ID" value="TDQ46792.1"/>
    <property type="molecule type" value="Genomic_DNA"/>
</dbReference>
<dbReference type="GO" id="GO:0006629">
    <property type="term" value="P:lipid metabolic process"/>
    <property type="evidence" value="ECO:0007669"/>
    <property type="project" value="InterPro"/>
</dbReference>
<proteinExistence type="predicted"/>